<evidence type="ECO:0000313" key="2">
    <source>
        <dbReference type="EMBL" id="KAJ8034309.1"/>
    </source>
</evidence>
<proteinExistence type="predicted"/>
<dbReference type="EMBL" id="JAIZAY010000010">
    <property type="protein sequence ID" value="KAJ8034309.1"/>
    <property type="molecule type" value="Genomic_DNA"/>
</dbReference>
<keyword evidence="1" id="KW-0472">Membrane</keyword>
<comment type="caution">
    <text evidence="2">The sequence shown here is derived from an EMBL/GenBank/DDBJ whole genome shotgun (WGS) entry which is preliminary data.</text>
</comment>
<keyword evidence="3" id="KW-1185">Reference proteome</keyword>
<keyword evidence="1" id="KW-0812">Transmembrane</keyword>
<sequence>MFGRTPPCAMVTPLRSLFSSSSFLMASCRCLGMILVFLLSRAALPANSRISAARYSKTAARYTGAPAPIRAA</sequence>
<organism evidence="2 3">
    <name type="scientific">Holothuria leucospilota</name>
    <name type="common">Black long sea cucumber</name>
    <name type="synonym">Mertensiothuria leucospilota</name>
    <dbReference type="NCBI Taxonomy" id="206669"/>
    <lineage>
        <taxon>Eukaryota</taxon>
        <taxon>Metazoa</taxon>
        <taxon>Echinodermata</taxon>
        <taxon>Eleutherozoa</taxon>
        <taxon>Echinozoa</taxon>
        <taxon>Holothuroidea</taxon>
        <taxon>Aspidochirotacea</taxon>
        <taxon>Aspidochirotida</taxon>
        <taxon>Holothuriidae</taxon>
        <taxon>Holothuria</taxon>
    </lineage>
</organism>
<dbReference type="Proteomes" id="UP001152320">
    <property type="component" value="Chromosome 10"/>
</dbReference>
<keyword evidence="1" id="KW-1133">Transmembrane helix</keyword>
<accession>A0A9Q1BXC6</accession>
<evidence type="ECO:0000256" key="1">
    <source>
        <dbReference type="SAM" id="Phobius"/>
    </source>
</evidence>
<dbReference type="AlphaFoldDB" id="A0A9Q1BXC6"/>
<protein>
    <submittedName>
        <fullName evidence="2">Uncharacterized protein</fullName>
    </submittedName>
</protein>
<dbReference type="OrthoDB" id="8194606at2759"/>
<dbReference type="PROSITE" id="PS51257">
    <property type="entry name" value="PROKAR_LIPOPROTEIN"/>
    <property type="match status" value="1"/>
</dbReference>
<name>A0A9Q1BXC6_HOLLE</name>
<evidence type="ECO:0000313" key="3">
    <source>
        <dbReference type="Proteomes" id="UP001152320"/>
    </source>
</evidence>
<feature type="transmembrane region" description="Helical" evidence="1">
    <location>
        <begin position="23"/>
        <end position="44"/>
    </location>
</feature>
<reference evidence="2" key="1">
    <citation type="submission" date="2021-10" db="EMBL/GenBank/DDBJ databases">
        <title>Tropical sea cucumber genome reveals ecological adaptation and Cuvierian tubules defense mechanism.</title>
        <authorList>
            <person name="Chen T."/>
        </authorList>
    </citation>
    <scope>NUCLEOTIDE SEQUENCE</scope>
    <source>
        <strain evidence="2">Nanhai2018</strain>
        <tissue evidence="2">Muscle</tissue>
    </source>
</reference>
<gene>
    <name evidence="2" type="ORF">HOLleu_21089</name>
</gene>